<dbReference type="Pfam" id="PF00593">
    <property type="entry name" value="TonB_dep_Rec_b-barrel"/>
    <property type="match status" value="1"/>
</dbReference>
<evidence type="ECO:0000256" key="1">
    <source>
        <dbReference type="ARBA" id="ARBA00004571"/>
    </source>
</evidence>
<comment type="subcellular location">
    <subcellularLocation>
        <location evidence="1 10">Cell outer membrane</location>
        <topology evidence="1 10">Multi-pass membrane protein</topology>
    </subcellularLocation>
</comment>
<sequence length="806" mass="91470">MKKTIRVFFTFLILLSLNSYAQCTFHIFGKITDLHTGQGIKNITIQLLSSKGNELTSITDSFGEYAISNLCQDKYLVKISHREYITKTLEIIIKSNLNQDFSLEHNEKELQQIITIGKSLEKTKTSIENKLSKNQINELSGTNLGIALSTIAGVSILRTGNNIAKPIIHGLHSSRVPIFNNAIRQEDQQWGVEHAPDIDLNLANSISIIKGAGALQYAGDATGGIVLVEPKKLYAKDTLTGSLLTSYVSNGKGENITAQLDKGWKKGWALRLQGTYKRSGDLMAPDYVMSNTGLKENDFSIQVGRNHSKYGVELFYSYFGSEIGILKAALIGNLENLLNAINNKQPLVIDDFTMKINSPKQKIQHNLFKFNTHYNFSLGKLSLVYGYQFNNRKEYDIRRSEFANKASLNLDLTTHTVNLDFESSNGTKLRTKLGSSYSYQENFPNAGTGVSPLIPFYEKNNYSFYWIEYFNINKELVIEGGIRFDHQKIDALKFYKKSRWASLGYDKKYSKKIIKDTGLNYLVNPVLTYEGFASTLGAKLKLGNSDNITFNYSLSSRAPNPSELFSDGLHHSAASIDLGDLELKNEKSSKIMTTYRGNWLNNKLNFELTVYYNYINDFINSIPIGAEYTIRGAFPVWQYQQTNAKIYGTDLMADYQLAAQFKFSTNFSYLRGKDIKNNSSLISMPPLQWVNSIEYRNSKWKNYFAKFTSTSVLKQAHYPNYNLEIDIVKNGVMTSETLDISSPPAAYQLFDFVTGFSLNISTINLMNISLGIRNIFNTTYRDYMNRLRYYTDETGRSFLLKIQYNF</sequence>
<organism evidence="15 16">
    <name type="scientific">Apibacter mensalis</name>
    <dbReference type="NCBI Taxonomy" id="1586267"/>
    <lineage>
        <taxon>Bacteria</taxon>
        <taxon>Pseudomonadati</taxon>
        <taxon>Bacteroidota</taxon>
        <taxon>Flavobacteriia</taxon>
        <taxon>Flavobacteriales</taxon>
        <taxon>Weeksellaceae</taxon>
        <taxon>Apibacter</taxon>
    </lineage>
</organism>
<dbReference type="Gene3D" id="2.60.40.1120">
    <property type="entry name" value="Carboxypeptidase-like, regulatory domain"/>
    <property type="match status" value="1"/>
</dbReference>
<dbReference type="EMBL" id="FCOR01000009">
    <property type="protein sequence ID" value="CVK16636.1"/>
    <property type="molecule type" value="Genomic_DNA"/>
</dbReference>
<evidence type="ECO:0000256" key="4">
    <source>
        <dbReference type="ARBA" id="ARBA00022692"/>
    </source>
</evidence>
<dbReference type="RefSeq" id="WP_055425823.1">
    <property type="nucleotide sequence ID" value="NZ_FCOR01000009.1"/>
</dbReference>
<proteinExistence type="inferred from homology"/>
<dbReference type="GO" id="GO:0009279">
    <property type="term" value="C:cell outer membrane"/>
    <property type="evidence" value="ECO:0007669"/>
    <property type="project" value="UniProtKB-SubCell"/>
</dbReference>
<dbReference type="InterPro" id="IPR036942">
    <property type="entry name" value="Beta-barrel_TonB_sf"/>
</dbReference>
<evidence type="ECO:0000313" key="15">
    <source>
        <dbReference type="EMBL" id="CVK16636.1"/>
    </source>
</evidence>
<dbReference type="OrthoDB" id="9795928at2"/>
<protein>
    <submittedName>
        <fullName evidence="15">Iron complex outermembrane recepter protein</fullName>
    </submittedName>
</protein>
<dbReference type="InterPro" id="IPR008969">
    <property type="entry name" value="CarboxyPept-like_regulatory"/>
</dbReference>
<dbReference type="SUPFAM" id="SSF56935">
    <property type="entry name" value="Porins"/>
    <property type="match status" value="1"/>
</dbReference>
<evidence type="ECO:0000256" key="2">
    <source>
        <dbReference type="ARBA" id="ARBA00022448"/>
    </source>
</evidence>
<feature type="signal peptide" evidence="12">
    <location>
        <begin position="1"/>
        <end position="21"/>
    </location>
</feature>
<evidence type="ECO:0000256" key="3">
    <source>
        <dbReference type="ARBA" id="ARBA00022452"/>
    </source>
</evidence>
<dbReference type="GO" id="GO:0015344">
    <property type="term" value="F:siderophore uptake transmembrane transporter activity"/>
    <property type="evidence" value="ECO:0007669"/>
    <property type="project" value="TreeGrafter"/>
</dbReference>
<dbReference type="PANTHER" id="PTHR30069">
    <property type="entry name" value="TONB-DEPENDENT OUTER MEMBRANE RECEPTOR"/>
    <property type="match status" value="1"/>
</dbReference>
<feature type="domain" description="TonB-dependent receptor plug" evidence="14">
    <location>
        <begin position="122"/>
        <end position="225"/>
    </location>
</feature>
<feature type="chain" id="PRO_5007049800" evidence="12">
    <location>
        <begin position="22"/>
        <end position="806"/>
    </location>
</feature>
<evidence type="ECO:0000256" key="6">
    <source>
        <dbReference type="ARBA" id="ARBA00023077"/>
    </source>
</evidence>
<evidence type="ECO:0000256" key="12">
    <source>
        <dbReference type="SAM" id="SignalP"/>
    </source>
</evidence>
<comment type="similarity">
    <text evidence="10 11">Belongs to the TonB-dependent receptor family.</text>
</comment>
<dbReference type="Proteomes" id="UP000182761">
    <property type="component" value="Unassembled WGS sequence"/>
</dbReference>
<gene>
    <name evidence="15" type="ORF">Ga0061079_10926</name>
</gene>
<keyword evidence="4 10" id="KW-0812">Transmembrane</keyword>
<evidence type="ECO:0000256" key="11">
    <source>
        <dbReference type="RuleBase" id="RU003357"/>
    </source>
</evidence>
<dbReference type="PANTHER" id="PTHR30069:SF29">
    <property type="entry name" value="HEMOGLOBIN AND HEMOGLOBIN-HAPTOGLOBIN-BINDING PROTEIN 1-RELATED"/>
    <property type="match status" value="1"/>
</dbReference>
<keyword evidence="3 10" id="KW-1134">Transmembrane beta strand</keyword>
<dbReference type="Pfam" id="PF07715">
    <property type="entry name" value="Plug"/>
    <property type="match status" value="1"/>
</dbReference>
<dbReference type="InterPro" id="IPR012910">
    <property type="entry name" value="Plug_dom"/>
</dbReference>
<evidence type="ECO:0000256" key="8">
    <source>
        <dbReference type="ARBA" id="ARBA00023170"/>
    </source>
</evidence>
<dbReference type="Gene3D" id="2.170.130.10">
    <property type="entry name" value="TonB-dependent receptor, plug domain"/>
    <property type="match status" value="1"/>
</dbReference>
<keyword evidence="16" id="KW-1185">Reference proteome</keyword>
<evidence type="ECO:0000256" key="10">
    <source>
        <dbReference type="PROSITE-ProRule" id="PRU01360"/>
    </source>
</evidence>
<dbReference type="SUPFAM" id="SSF49464">
    <property type="entry name" value="Carboxypeptidase regulatory domain-like"/>
    <property type="match status" value="1"/>
</dbReference>
<feature type="domain" description="TonB-dependent receptor-like beta-barrel" evidence="13">
    <location>
        <begin position="360"/>
        <end position="775"/>
    </location>
</feature>
<keyword evidence="2 10" id="KW-0813">Transport</keyword>
<dbReference type="InterPro" id="IPR037066">
    <property type="entry name" value="Plug_dom_sf"/>
</dbReference>
<keyword evidence="5 12" id="KW-0732">Signal</keyword>
<dbReference type="Pfam" id="PF13715">
    <property type="entry name" value="CarbopepD_reg_2"/>
    <property type="match status" value="1"/>
</dbReference>
<dbReference type="STRING" id="1586267.GCA_001418685_01499"/>
<keyword evidence="7 10" id="KW-0472">Membrane</keyword>
<keyword evidence="6 11" id="KW-0798">TonB box</keyword>
<dbReference type="Gene3D" id="2.40.170.20">
    <property type="entry name" value="TonB-dependent receptor, beta-barrel domain"/>
    <property type="match status" value="1"/>
</dbReference>
<evidence type="ECO:0000313" key="16">
    <source>
        <dbReference type="Proteomes" id="UP000182761"/>
    </source>
</evidence>
<reference evidence="15 16" key="1">
    <citation type="submission" date="2016-01" db="EMBL/GenBank/DDBJ databases">
        <authorList>
            <person name="McClelland M."/>
            <person name="Jain A."/>
            <person name="Saraogi P."/>
            <person name="Mendelson R."/>
            <person name="Westerman R."/>
            <person name="SanMiguel P."/>
            <person name="Csonka L."/>
        </authorList>
    </citation>
    <scope>NUCLEOTIDE SEQUENCE [LARGE SCALE GENOMIC DNA]</scope>
    <source>
        <strain evidence="15 16">R-53146</strain>
    </source>
</reference>
<evidence type="ECO:0000259" key="14">
    <source>
        <dbReference type="Pfam" id="PF07715"/>
    </source>
</evidence>
<dbReference type="AlphaFoldDB" id="A0A0X3AQK2"/>
<dbReference type="GO" id="GO:0044718">
    <property type="term" value="P:siderophore transmembrane transport"/>
    <property type="evidence" value="ECO:0007669"/>
    <property type="project" value="TreeGrafter"/>
</dbReference>
<dbReference type="InterPro" id="IPR000531">
    <property type="entry name" value="Beta-barrel_TonB"/>
</dbReference>
<name>A0A0X3AQK2_9FLAO</name>
<accession>A0A0X3AQK2</accession>
<evidence type="ECO:0000256" key="7">
    <source>
        <dbReference type="ARBA" id="ARBA00023136"/>
    </source>
</evidence>
<keyword evidence="8" id="KW-0675">Receptor</keyword>
<evidence type="ECO:0000256" key="5">
    <source>
        <dbReference type="ARBA" id="ARBA00022729"/>
    </source>
</evidence>
<dbReference type="InterPro" id="IPR039426">
    <property type="entry name" value="TonB-dep_rcpt-like"/>
</dbReference>
<evidence type="ECO:0000259" key="13">
    <source>
        <dbReference type="Pfam" id="PF00593"/>
    </source>
</evidence>
<dbReference type="PROSITE" id="PS52016">
    <property type="entry name" value="TONB_DEPENDENT_REC_3"/>
    <property type="match status" value="1"/>
</dbReference>
<evidence type="ECO:0000256" key="9">
    <source>
        <dbReference type="ARBA" id="ARBA00023237"/>
    </source>
</evidence>
<keyword evidence="9 10" id="KW-0998">Cell outer membrane</keyword>